<dbReference type="InterPro" id="IPR021520">
    <property type="entry name" value="Stealth_CR2"/>
</dbReference>
<reference evidence="6 7" key="1">
    <citation type="submission" date="2023-09" db="EMBL/GenBank/DDBJ databases">
        <authorList>
            <person name="Rey-Velasco X."/>
        </authorList>
    </citation>
    <scope>NUCLEOTIDE SEQUENCE [LARGE SCALE GENOMIC DNA]</scope>
    <source>
        <strain evidence="6 7">F363</strain>
    </source>
</reference>
<feature type="domain" description="Stealth protein CR1 conserved region 1" evidence="5">
    <location>
        <begin position="10"/>
        <end position="34"/>
    </location>
</feature>
<evidence type="ECO:0000259" key="5">
    <source>
        <dbReference type="Pfam" id="PF17101"/>
    </source>
</evidence>
<proteinExistence type="inferred from homology"/>
<organism evidence="6 7">
    <name type="scientific">Autumnicola tepida</name>
    <dbReference type="NCBI Taxonomy" id="3075595"/>
    <lineage>
        <taxon>Bacteria</taxon>
        <taxon>Pseudomonadati</taxon>
        <taxon>Bacteroidota</taxon>
        <taxon>Flavobacteriia</taxon>
        <taxon>Flavobacteriales</taxon>
        <taxon>Flavobacteriaceae</taxon>
        <taxon>Autumnicola</taxon>
    </lineage>
</organism>
<dbReference type="Pfam" id="PF17101">
    <property type="entry name" value="Stealth_CR1"/>
    <property type="match status" value="1"/>
</dbReference>
<feature type="domain" description="Stealth protein CR2 conserved region 2" evidence="4">
    <location>
        <begin position="46"/>
        <end position="154"/>
    </location>
</feature>
<dbReference type="InterPro" id="IPR031358">
    <property type="entry name" value="Stealth_CR1"/>
</dbReference>
<keyword evidence="7" id="KW-1185">Reference proteome</keyword>
<keyword evidence="3" id="KW-0270">Exopolysaccharide synthesis</keyword>
<dbReference type="InterPro" id="IPR047141">
    <property type="entry name" value="Stealth"/>
</dbReference>
<dbReference type="Pfam" id="PF11380">
    <property type="entry name" value="Stealth_CR2"/>
    <property type="match status" value="1"/>
</dbReference>
<evidence type="ECO:0000313" key="7">
    <source>
        <dbReference type="Proteomes" id="UP001262889"/>
    </source>
</evidence>
<comment type="caution">
    <text evidence="6">The sequence shown here is derived from an EMBL/GenBank/DDBJ whole genome shotgun (WGS) entry which is preliminary data.</text>
</comment>
<dbReference type="Proteomes" id="UP001262889">
    <property type="component" value="Unassembled WGS sequence"/>
</dbReference>
<dbReference type="PANTHER" id="PTHR24045">
    <property type="match status" value="1"/>
</dbReference>
<sequence>MTEPVENIQVDAVITWVNGNDKNWQGKINAYSEKKINFSSENHLKRYNSIGEIDIAIKSIIKFAPFIRNIFLVTDNQSPDSFDSLKSLAQEKSINLELVDHKVIFHGYEEYLPTFNSSSIISMLFRIPNLSEHFIILNDDFFIMKEVSVNDFFINGEPIIRGKWQHFNENRTLRKFYREILTFLNIPIKNGKISFKERQQNSAKLAQMDKYVRRFHTPVSVRKSTLMNFFKKDPTLLRNNIKHRFRNKNQFLISSLSEHLEIKNGTYRHQKSSQLTYFRSYKNLWLTKLKLERFKKDENKLFITFQSLDMANDKILDYILSWIESRLSKN</sequence>
<evidence type="ECO:0000259" key="4">
    <source>
        <dbReference type="Pfam" id="PF11380"/>
    </source>
</evidence>
<dbReference type="PANTHER" id="PTHR24045:SF0">
    <property type="entry name" value="N-ACETYLGLUCOSAMINE-1-PHOSPHOTRANSFERASE SUBUNITS ALPHA_BETA"/>
    <property type="match status" value="1"/>
</dbReference>
<dbReference type="RefSeq" id="WP_311535497.1">
    <property type="nucleotide sequence ID" value="NZ_JAVRHQ010000018.1"/>
</dbReference>
<keyword evidence="2" id="KW-0808">Transferase</keyword>
<evidence type="ECO:0000256" key="2">
    <source>
        <dbReference type="ARBA" id="ARBA00022679"/>
    </source>
</evidence>
<protein>
    <submittedName>
        <fullName evidence="6">Stealth CR1 domain-containing protein</fullName>
    </submittedName>
</protein>
<evidence type="ECO:0000256" key="3">
    <source>
        <dbReference type="ARBA" id="ARBA00023169"/>
    </source>
</evidence>
<comment type="similarity">
    <text evidence="1">Belongs to the stealth family.</text>
</comment>
<gene>
    <name evidence="6" type="ORF">RM553_13650</name>
</gene>
<dbReference type="EMBL" id="JAVRHQ010000018">
    <property type="protein sequence ID" value="MDT0643878.1"/>
    <property type="molecule type" value="Genomic_DNA"/>
</dbReference>
<name>A0ABU3CC00_9FLAO</name>
<accession>A0ABU3CC00</accession>
<evidence type="ECO:0000256" key="1">
    <source>
        <dbReference type="ARBA" id="ARBA00007583"/>
    </source>
</evidence>
<evidence type="ECO:0000313" key="6">
    <source>
        <dbReference type="EMBL" id="MDT0643878.1"/>
    </source>
</evidence>